<dbReference type="EMBL" id="BMAO01020781">
    <property type="protein sequence ID" value="GFQ69827.1"/>
    <property type="molecule type" value="Genomic_DNA"/>
</dbReference>
<dbReference type="SUPFAM" id="SSF52540">
    <property type="entry name" value="P-loop containing nucleoside triphosphate hydrolases"/>
    <property type="match status" value="1"/>
</dbReference>
<protein>
    <submittedName>
        <fullName evidence="1">Uncharacterized protein</fullName>
    </submittedName>
</protein>
<dbReference type="OrthoDB" id="6411872at2759"/>
<accession>A0A8X6H9P6</accession>
<reference evidence="1" key="1">
    <citation type="submission" date="2020-07" db="EMBL/GenBank/DDBJ databases">
        <title>Multicomponent nature underlies the extraordinary mechanical properties of spider dragline silk.</title>
        <authorList>
            <person name="Kono N."/>
            <person name="Nakamura H."/>
            <person name="Mori M."/>
            <person name="Yoshida Y."/>
            <person name="Ohtoshi R."/>
            <person name="Malay A.D."/>
            <person name="Moran D.A.P."/>
            <person name="Tomita M."/>
            <person name="Numata K."/>
            <person name="Arakawa K."/>
        </authorList>
    </citation>
    <scope>NUCLEOTIDE SEQUENCE</scope>
</reference>
<gene>
    <name evidence="1" type="primary">AVEN_126543_1</name>
    <name evidence="1" type="ORF">TNCT_62541</name>
</gene>
<dbReference type="AlphaFoldDB" id="A0A8X6H9P6"/>
<evidence type="ECO:0000313" key="2">
    <source>
        <dbReference type="Proteomes" id="UP000887116"/>
    </source>
</evidence>
<dbReference type="Proteomes" id="UP000887116">
    <property type="component" value="Unassembled WGS sequence"/>
</dbReference>
<dbReference type="InterPro" id="IPR027417">
    <property type="entry name" value="P-loop_NTPase"/>
</dbReference>
<comment type="caution">
    <text evidence="1">The sequence shown here is derived from an EMBL/GenBank/DDBJ whole genome shotgun (WGS) entry which is preliminary data.</text>
</comment>
<organism evidence="1 2">
    <name type="scientific">Trichonephila clavata</name>
    <name type="common">Joro spider</name>
    <name type="synonym">Nephila clavata</name>
    <dbReference type="NCBI Taxonomy" id="2740835"/>
    <lineage>
        <taxon>Eukaryota</taxon>
        <taxon>Metazoa</taxon>
        <taxon>Ecdysozoa</taxon>
        <taxon>Arthropoda</taxon>
        <taxon>Chelicerata</taxon>
        <taxon>Arachnida</taxon>
        <taxon>Araneae</taxon>
        <taxon>Araneomorphae</taxon>
        <taxon>Entelegynae</taxon>
        <taxon>Araneoidea</taxon>
        <taxon>Nephilidae</taxon>
        <taxon>Trichonephila</taxon>
    </lineage>
</organism>
<sequence>MRTMLKLKHSSCLLCIGASQSGKTSLVRRMITHKAHDYEFRNIIWCYKVFQQWFAEAKGIKFVQGLPEKFQSESLVIIDDLMNDLNEKIAELFTITAHHSRISVILILQNLFPRNKVMRDVSLNAQYITLFKNNRDVGQIQCFARQVYGNKAASFMDAYKKSTQGNFNYLLVDLHPRTNERFRLRVSVFPDSNGVYWIYVPIK</sequence>
<name>A0A8X6H9P6_TRICU</name>
<evidence type="ECO:0000313" key="1">
    <source>
        <dbReference type="EMBL" id="GFQ69827.1"/>
    </source>
</evidence>
<proteinExistence type="predicted"/>
<keyword evidence="2" id="KW-1185">Reference proteome</keyword>